<dbReference type="InterPro" id="IPR036129">
    <property type="entry name" value="Glycerate_kinase_sf"/>
</dbReference>
<dbReference type="Gene3D" id="3.90.1510.10">
    <property type="entry name" value="Glycerate kinase, domain 2"/>
    <property type="match status" value="1"/>
</dbReference>
<keyword evidence="6" id="KW-1185">Reference proteome</keyword>
<dbReference type="InterPro" id="IPR018193">
    <property type="entry name" value="Glyc_kinase_flavodox-like_fold"/>
</dbReference>
<dbReference type="GO" id="GO:0008887">
    <property type="term" value="F:glycerate kinase activity"/>
    <property type="evidence" value="ECO:0007669"/>
    <property type="project" value="UniProtKB-UniRule"/>
</dbReference>
<name>A0A419SXR3_9FIRM</name>
<dbReference type="PANTHER" id="PTHR21599:SF0">
    <property type="entry name" value="GLYCERATE KINASE"/>
    <property type="match status" value="1"/>
</dbReference>
<evidence type="ECO:0000313" key="6">
    <source>
        <dbReference type="Proteomes" id="UP000284177"/>
    </source>
</evidence>
<dbReference type="RefSeq" id="WP_120170299.1">
    <property type="nucleotide sequence ID" value="NZ_MCIB01000036.1"/>
</dbReference>
<dbReference type="Proteomes" id="UP000284177">
    <property type="component" value="Unassembled WGS sequence"/>
</dbReference>
<evidence type="ECO:0000256" key="4">
    <source>
        <dbReference type="PIRNR" id="PIRNR006078"/>
    </source>
</evidence>
<dbReference type="GO" id="GO:0031388">
    <property type="term" value="P:organic acid phosphorylation"/>
    <property type="evidence" value="ECO:0007669"/>
    <property type="project" value="UniProtKB-UniRule"/>
</dbReference>
<keyword evidence="2 4" id="KW-0808">Transferase</keyword>
<dbReference type="InterPro" id="IPR004381">
    <property type="entry name" value="Glycerate_kinase"/>
</dbReference>
<reference evidence="5 6" key="1">
    <citation type="submission" date="2016-08" db="EMBL/GenBank/DDBJ databases">
        <title>Novel Firmicutes and Novel Genomes.</title>
        <authorList>
            <person name="Poppleton D.I."/>
            <person name="Gribaldo S."/>
        </authorList>
    </citation>
    <scope>NUCLEOTIDE SEQUENCE [LARGE SCALE GENOMIC DNA]</scope>
    <source>
        <strain evidence="5 6">CTT3</strain>
    </source>
</reference>
<protein>
    <submittedName>
        <fullName evidence="5">Glycerate kinase</fullName>
    </submittedName>
</protein>
<accession>A0A419SXR3</accession>
<evidence type="ECO:0000256" key="3">
    <source>
        <dbReference type="ARBA" id="ARBA00022777"/>
    </source>
</evidence>
<dbReference type="AlphaFoldDB" id="A0A419SXR3"/>
<dbReference type="NCBIfam" id="TIGR00045">
    <property type="entry name" value="glycerate kinase"/>
    <property type="match status" value="1"/>
</dbReference>
<sequence length="386" mass="41438">MKIVVATDSFKGSLSALEVVNSVVKGIKKVFNNAEVIKIPMADGGEGTVKSLVDATEGEIVYEEVTGPLGDKVSAFYGILGDKKTAVIEMAAASGLPLVPKDKRNPMITTTYGTGELIKSALDKGCREFVIGIGGSATNDGGAGMAQALGIKLLDKKGKEIPFGGGSLKYLDKIDMSKVDRRIEESNFVVACDVDNPLCGPKGASYVYGPQKGATEEMVFKLDEGLKRFAEIIKRDLDKEVETIKGAGAAGGLGAGLLAFLDAKLKPGIDIVIERTRFREKVKDADFIITGEGKMDSQTIYGKTPNGVARIAREYNIPVIGIAGYISDDAEINHDYGIDSMFSIINYPINLEEALNKEKASFLIEKNIEEISRLIKIIVEKITTKN</sequence>
<proteinExistence type="inferred from homology"/>
<dbReference type="PANTHER" id="PTHR21599">
    <property type="entry name" value="GLYCERATE KINASE"/>
    <property type="match status" value="1"/>
</dbReference>
<organism evidence="5 6">
    <name type="scientific">Thermohalobacter berrensis</name>
    <dbReference type="NCBI Taxonomy" id="99594"/>
    <lineage>
        <taxon>Bacteria</taxon>
        <taxon>Bacillati</taxon>
        <taxon>Bacillota</taxon>
        <taxon>Tissierellia</taxon>
        <taxon>Tissierellales</taxon>
        <taxon>Thermohalobacteraceae</taxon>
        <taxon>Thermohalobacter</taxon>
    </lineage>
</organism>
<evidence type="ECO:0000256" key="1">
    <source>
        <dbReference type="ARBA" id="ARBA00006284"/>
    </source>
</evidence>
<dbReference type="PIRSF" id="PIRSF006078">
    <property type="entry name" value="GlxK"/>
    <property type="match status" value="1"/>
</dbReference>
<comment type="similarity">
    <text evidence="1 4">Belongs to the glycerate kinase type-1 family.</text>
</comment>
<dbReference type="OrthoDB" id="9774290at2"/>
<evidence type="ECO:0000313" key="5">
    <source>
        <dbReference type="EMBL" id="RKD30052.1"/>
    </source>
</evidence>
<dbReference type="Pfam" id="PF02595">
    <property type="entry name" value="Gly_kinase"/>
    <property type="match status" value="1"/>
</dbReference>
<evidence type="ECO:0000256" key="2">
    <source>
        <dbReference type="ARBA" id="ARBA00022679"/>
    </source>
</evidence>
<keyword evidence="3 4" id="KW-0418">Kinase</keyword>
<gene>
    <name evidence="5" type="ORF">BET03_04935</name>
</gene>
<dbReference type="EMBL" id="MCIB01000036">
    <property type="protein sequence ID" value="RKD30052.1"/>
    <property type="molecule type" value="Genomic_DNA"/>
</dbReference>
<dbReference type="SUPFAM" id="SSF110738">
    <property type="entry name" value="Glycerate kinase I"/>
    <property type="match status" value="1"/>
</dbReference>
<dbReference type="InterPro" id="IPR018197">
    <property type="entry name" value="Glycerate_kinase_RE-like"/>
</dbReference>
<dbReference type="Gene3D" id="3.40.50.10350">
    <property type="entry name" value="Glycerate kinase, domain 1"/>
    <property type="match status" value="1"/>
</dbReference>
<comment type="caution">
    <text evidence="5">The sequence shown here is derived from an EMBL/GenBank/DDBJ whole genome shotgun (WGS) entry which is preliminary data.</text>
</comment>